<name>A0A177F1Z3_9EURO</name>
<proteinExistence type="predicted"/>
<evidence type="ECO:0000313" key="3">
    <source>
        <dbReference type="Proteomes" id="UP000077002"/>
    </source>
</evidence>
<dbReference type="OrthoDB" id="4363080at2759"/>
<gene>
    <name evidence="2" type="ORF">AYO21_07494</name>
</gene>
<reference evidence="2 3" key="1">
    <citation type="submission" date="2016-03" db="EMBL/GenBank/DDBJ databases">
        <title>Draft genome sequence of the Fonsecaea monophora CBS 269.37.</title>
        <authorList>
            <person name="Bombassaro A."/>
            <person name="Vinicius W.A."/>
            <person name="De Hoog S."/>
            <person name="Sun J."/>
            <person name="Souza E.M."/>
            <person name="Raittz R.T."/>
            <person name="Costa F."/>
            <person name="Leao A.C."/>
            <person name="Tadra-Sfeir M.Z."/>
            <person name="Baura V."/>
            <person name="Balsanelli E."/>
            <person name="Pedrosa F.O."/>
            <person name="Moreno L.F."/>
            <person name="Steffens M.B."/>
            <person name="Xi L."/>
            <person name="Bocca A.L."/>
            <person name="Felipe M.S."/>
            <person name="Teixeira M."/>
            <person name="Telles Filho F.Q."/>
            <person name="Azevedo C.M."/>
            <person name="Gomes R."/>
            <person name="Vicente V.A."/>
        </authorList>
    </citation>
    <scope>NUCLEOTIDE SEQUENCE [LARGE SCALE GENOMIC DNA]</scope>
    <source>
        <strain evidence="2 3">CBS 269.37</strain>
    </source>
</reference>
<dbReference type="EMBL" id="LVKK01000058">
    <property type="protein sequence ID" value="OAG38268.1"/>
    <property type="molecule type" value="Genomic_DNA"/>
</dbReference>
<comment type="caution">
    <text evidence="2">The sequence shown here is derived from an EMBL/GenBank/DDBJ whole genome shotgun (WGS) entry which is preliminary data.</text>
</comment>
<dbReference type="RefSeq" id="XP_022510220.1">
    <property type="nucleotide sequence ID" value="XM_022657449.1"/>
</dbReference>
<organism evidence="2 3">
    <name type="scientific">Fonsecaea monophora</name>
    <dbReference type="NCBI Taxonomy" id="254056"/>
    <lineage>
        <taxon>Eukaryota</taxon>
        <taxon>Fungi</taxon>
        <taxon>Dikarya</taxon>
        <taxon>Ascomycota</taxon>
        <taxon>Pezizomycotina</taxon>
        <taxon>Eurotiomycetes</taxon>
        <taxon>Chaetothyriomycetidae</taxon>
        <taxon>Chaetothyriales</taxon>
        <taxon>Herpotrichiellaceae</taxon>
        <taxon>Fonsecaea</taxon>
    </lineage>
</organism>
<dbReference type="Proteomes" id="UP000077002">
    <property type="component" value="Unassembled WGS sequence"/>
</dbReference>
<protein>
    <submittedName>
        <fullName evidence="2">Uncharacterized protein</fullName>
    </submittedName>
</protein>
<evidence type="ECO:0000313" key="2">
    <source>
        <dbReference type="EMBL" id="OAG38268.1"/>
    </source>
</evidence>
<dbReference type="GeneID" id="34602648"/>
<feature type="region of interest" description="Disordered" evidence="1">
    <location>
        <begin position="1"/>
        <end position="35"/>
    </location>
</feature>
<sequence length="456" mass="49975">MDAKDGKVAEPSPKSHGQDDITTTPSQPDAPKVTPPLLLLSVNDEFNNAVRAVQEFKSSSHVKPHTWIRFPLSPAAYNQLTEFLDNDDTFRGLETFYSPFTQEFAMGAETRVHAAFAPAVVRDILNGLARLEHPSLDGFGGNVLNTASAKLALTVEGSTFEKCPDGSLLYLGARFPGVVMEVAHSQRAEDLPRLAEDYILGSGGRVRCVVGFKLPYPAGNEATLSVWIPKLTDLSDGRKSLDVKQLVKEEVFCTADGHPNQNSTGLSLSLAYLAPTQEIRAMVNALPAEVAEIKISTAKLCEYLKLAFKAENPGNVVDDIDDEMVVVAPRKYGPALVSSHGYFLSQSDASVDFTLLPRPNQLTVSVNESRAVGCFFKLPQSLQTPPLESMAQPMYLPPEDTIARICPNATYPPFPKPLIGRPRFRNRQGLATPKTSTTIWRSIWRQLTTWSTNSLF</sequence>
<evidence type="ECO:0000256" key="1">
    <source>
        <dbReference type="SAM" id="MobiDB-lite"/>
    </source>
</evidence>
<accession>A0A177F1Z3</accession>
<dbReference type="AlphaFoldDB" id="A0A177F1Z3"/>
<keyword evidence="3" id="KW-1185">Reference proteome</keyword>